<evidence type="ECO:0000313" key="2">
    <source>
        <dbReference type="EMBL" id="VDL98206.1"/>
    </source>
</evidence>
<gene>
    <name evidence="2" type="ORF">SSLN_LOCUS11821</name>
</gene>
<evidence type="ECO:0000313" key="3">
    <source>
        <dbReference type="Proteomes" id="UP000275846"/>
    </source>
</evidence>
<reference evidence="2 3" key="2">
    <citation type="submission" date="2018-11" db="EMBL/GenBank/DDBJ databases">
        <authorList>
            <consortium name="Pathogen Informatics"/>
        </authorList>
    </citation>
    <scope>NUCLEOTIDE SEQUENCE [LARGE SCALE GENOMIC DNA]</scope>
    <source>
        <strain evidence="2 3">NST_G2</strain>
    </source>
</reference>
<dbReference type="AlphaFoldDB" id="A0A183T5S3"/>
<evidence type="ECO:0000256" key="1">
    <source>
        <dbReference type="SAM" id="Phobius"/>
    </source>
</evidence>
<accession>A0A183T5S3</accession>
<sequence length="94" mass="10297">MATWVLRAHTAFAFSASRTGIQTRVLHAFRSCPRLPSNQATNPALCFGDMIRLLFGYLTFSNIVVALVVEFAASAPQAYLEAGKMCWGLSPPVY</sequence>
<protein>
    <submittedName>
        <fullName evidence="4">Aa_trans domain-containing protein</fullName>
    </submittedName>
</protein>
<dbReference type="WBParaSite" id="SSLN_0001227101-mRNA-1">
    <property type="protein sequence ID" value="SSLN_0001227101-mRNA-1"/>
    <property type="gene ID" value="SSLN_0001227101"/>
</dbReference>
<dbReference type="EMBL" id="UYSU01036826">
    <property type="protein sequence ID" value="VDL98206.1"/>
    <property type="molecule type" value="Genomic_DNA"/>
</dbReference>
<name>A0A183T5S3_SCHSO</name>
<keyword evidence="1" id="KW-0472">Membrane</keyword>
<reference evidence="4" key="1">
    <citation type="submission" date="2016-06" db="UniProtKB">
        <authorList>
            <consortium name="WormBaseParasite"/>
        </authorList>
    </citation>
    <scope>IDENTIFICATION</scope>
</reference>
<feature type="transmembrane region" description="Helical" evidence="1">
    <location>
        <begin position="54"/>
        <end position="75"/>
    </location>
</feature>
<dbReference type="Proteomes" id="UP000275846">
    <property type="component" value="Unassembled WGS sequence"/>
</dbReference>
<organism evidence="4">
    <name type="scientific">Schistocephalus solidus</name>
    <name type="common">Tapeworm</name>
    <dbReference type="NCBI Taxonomy" id="70667"/>
    <lineage>
        <taxon>Eukaryota</taxon>
        <taxon>Metazoa</taxon>
        <taxon>Spiralia</taxon>
        <taxon>Lophotrochozoa</taxon>
        <taxon>Platyhelminthes</taxon>
        <taxon>Cestoda</taxon>
        <taxon>Eucestoda</taxon>
        <taxon>Diphyllobothriidea</taxon>
        <taxon>Diphyllobothriidae</taxon>
        <taxon>Schistocephalus</taxon>
    </lineage>
</organism>
<keyword evidence="3" id="KW-1185">Reference proteome</keyword>
<keyword evidence="1" id="KW-0812">Transmembrane</keyword>
<keyword evidence="1" id="KW-1133">Transmembrane helix</keyword>
<proteinExistence type="predicted"/>
<evidence type="ECO:0000313" key="4">
    <source>
        <dbReference type="WBParaSite" id="SSLN_0001227101-mRNA-1"/>
    </source>
</evidence>